<dbReference type="Proteomes" id="UP000585474">
    <property type="component" value="Unassembled WGS sequence"/>
</dbReference>
<gene>
    <name evidence="1" type="ORF">Acr_00g0028580</name>
</gene>
<reference evidence="2" key="1">
    <citation type="submission" date="2019-07" db="EMBL/GenBank/DDBJ databases">
        <title>De Novo Assembly of kiwifruit Actinidia rufa.</title>
        <authorList>
            <person name="Sugita-Konishi S."/>
            <person name="Sato K."/>
            <person name="Mori E."/>
            <person name="Abe Y."/>
            <person name="Kisaki G."/>
            <person name="Hamano K."/>
            <person name="Suezawa K."/>
            <person name="Otani M."/>
            <person name="Fukuda T."/>
            <person name="Manabe T."/>
            <person name="Gomi K."/>
            <person name="Tabuchi M."/>
            <person name="Akimitsu K."/>
            <person name="Kataoka I."/>
        </authorList>
    </citation>
    <scope>NUCLEOTIDE SEQUENCE [LARGE SCALE GENOMIC DNA]</scope>
    <source>
        <strain evidence="2">cv. Fuchu</strain>
    </source>
</reference>
<protein>
    <submittedName>
        <fullName evidence="1">Uncharacterized protein</fullName>
    </submittedName>
</protein>
<dbReference type="AlphaFoldDB" id="A0A7J0DEU4"/>
<evidence type="ECO:0000313" key="2">
    <source>
        <dbReference type="Proteomes" id="UP000585474"/>
    </source>
</evidence>
<comment type="caution">
    <text evidence="1">The sequence shown here is derived from an EMBL/GenBank/DDBJ whole genome shotgun (WGS) entry which is preliminary data.</text>
</comment>
<keyword evidence="2" id="KW-1185">Reference proteome</keyword>
<organism evidence="1 2">
    <name type="scientific">Actinidia rufa</name>
    <dbReference type="NCBI Taxonomy" id="165716"/>
    <lineage>
        <taxon>Eukaryota</taxon>
        <taxon>Viridiplantae</taxon>
        <taxon>Streptophyta</taxon>
        <taxon>Embryophyta</taxon>
        <taxon>Tracheophyta</taxon>
        <taxon>Spermatophyta</taxon>
        <taxon>Magnoliopsida</taxon>
        <taxon>eudicotyledons</taxon>
        <taxon>Gunneridae</taxon>
        <taxon>Pentapetalae</taxon>
        <taxon>asterids</taxon>
        <taxon>Ericales</taxon>
        <taxon>Actinidiaceae</taxon>
        <taxon>Actinidia</taxon>
    </lineage>
</organism>
<proteinExistence type="predicted"/>
<dbReference type="EMBL" id="BJWL01000190">
    <property type="protein sequence ID" value="GFS33462.1"/>
    <property type="molecule type" value="Genomic_DNA"/>
</dbReference>
<sequence>MESLVMEILSILPRPRARRRQYFGSGRSDEHSEGGSGELNGDDLARFYAERDSFNLGQEGSEIKFGVLNAMGLHRMNVRRCSVPLGARWLS</sequence>
<evidence type="ECO:0000313" key="1">
    <source>
        <dbReference type="EMBL" id="GFS33462.1"/>
    </source>
</evidence>
<accession>A0A7J0DEU4</accession>
<name>A0A7J0DEU4_9ERIC</name>